<evidence type="ECO:0000313" key="3">
    <source>
        <dbReference type="Proteomes" id="UP001264980"/>
    </source>
</evidence>
<reference evidence="2 3" key="1">
    <citation type="submission" date="2023-07" db="EMBL/GenBank/DDBJ databases">
        <title>Sorghum-associated microbial communities from plants grown in Nebraska, USA.</title>
        <authorList>
            <person name="Schachtman D."/>
        </authorList>
    </citation>
    <scope>NUCLEOTIDE SEQUENCE [LARGE SCALE GENOMIC DNA]</scope>
    <source>
        <strain evidence="2 3">BE57</strain>
    </source>
</reference>
<accession>A0ABU1R2X3</accession>
<proteinExistence type="predicted"/>
<evidence type="ECO:0000313" key="2">
    <source>
        <dbReference type="EMBL" id="MDR6807264.1"/>
    </source>
</evidence>
<organism evidence="2 3">
    <name type="scientific">Dyadobacter fermentans</name>
    <dbReference type="NCBI Taxonomy" id="94254"/>
    <lineage>
        <taxon>Bacteria</taxon>
        <taxon>Pseudomonadati</taxon>
        <taxon>Bacteroidota</taxon>
        <taxon>Cytophagia</taxon>
        <taxon>Cytophagales</taxon>
        <taxon>Spirosomataceae</taxon>
        <taxon>Dyadobacter</taxon>
    </lineage>
</organism>
<dbReference type="InterPro" id="IPR018739">
    <property type="entry name" value="DUF2281"/>
</dbReference>
<protein>
    <recommendedName>
        <fullName evidence="1">DUF2281 domain-containing protein</fullName>
    </recommendedName>
</protein>
<dbReference type="EMBL" id="JAVDTI010000004">
    <property type="protein sequence ID" value="MDR6807264.1"/>
    <property type="molecule type" value="Genomic_DNA"/>
</dbReference>
<comment type="caution">
    <text evidence="2">The sequence shown here is derived from an EMBL/GenBank/DDBJ whole genome shotgun (WGS) entry which is preliminary data.</text>
</comment>
<dbReference type="Proteomes" id="UP001264980">
    <property type="component" value="Unassembled WGS sequence"/>
</dbReference>
<name>A0ABU1R2X3_9BACT</name>
<feature type="domain" description="DUF2281" evidence="1">
    <location>
        <begin position="6"/>
        <end position="70"/>
    </location>
</feature>
<dbReference type="Pfam" id="PF10047">
    <property type="entry name" value="DUF2281"/>
    <property type="match status" value="1"/>
</dbReference>
<sequence length="71" mass="8401">MDTQAIISDIEQLPEDLQKEVAHYVATLKNEYEERKLHSPQLPRRVFGLNKGKYNFDIDFDEPIEGFEPYM</sequence>
<keyword evidence="3" id="KW-1185">Reference proteome</keyword>
<gene>
    <name evidence="2" type="ORF">J2W84_004315</name>
</gene>
<evidence type="ECO:0000259" key="1">
    <source>
        <dbReference type="Pfam" id="PF10047"/>
    </source>
</evidence>
<dbReference type="RefSeq" id="WP_309987469.1">
    <property type="nucleotide sequence ID" value="NZ_JAVDTI010000004.1"/>
</dbReference>